<organism evidence="1 2">
    <name type="scientific">Armillaria borealis</name>
    <dbReference type="NCBI Taxonomy" id="47425"/>
    <lineage>
        <taxon>Eukaryota</taxon>
        <taxon>Fungi</taxon>
        <taxon>Dikarya</taxon>
        <taxon>Basidiomycota</taxon>
        <taxon>Agaricomycotina</taxon>
        <taxon>Agaricomycetes</taxon>
        <taxon>Agaricomycetidae</taxon>
        <taxon>Agaricales</taxon>
        <taxon>Marasmiineae</taxon>
        <taxon>Physalacriaceae</taxon>
        <taxon>Armillaria</taxon>
    </lineage>
</organism>
<evidence type="ECO:0000313" key="1">
    <source>
        <dbReference type="EMBL" id="KAK0432943.1"/>
    </source>
</evidence>
<comment type="caution">
    <text evidence="1">The sequence shown here is derived from an EMBL/GenBank/DDBJ whole genome shotgun (WGS) entry which is preliminary data.</text>
</comment>
<sequence>MGNHAGIEPEALRSHIEDLHQAPVILAVCMSIAMNGVPRHPILSALASIHPHHRKWNTLLAVVTSDIDDNPFLESYYSDSHEVIPPGDAKRLKKFLKEVVDVLTDCVGAAKDRNSGISWPLMKSYTRTGSLETHRGSRWRRWKKMLLGPRKLELDIEMDAFEYWVFALFHSLKKNHFMGGRQL</sequence>
<protein>
    <submittedName>
        <fullName evidence="1">Uncharacterized protein</fullName>
    </submittedName>
</protein>
<proteinExistence type="predicted"/>
<accession>A0AA39J1W5</accession>
<keyword evidence="2" id="KW-1185">Reference proteome</keyword>
<reference evidence="1" key="1">
    <citation type="submission" date="2023-06" db="EMBL/GenBank/DDBJ databases">
        <authorList>
            <consortium name="Lawrence Berkeley National Laboratory"/>
            <person name="Ahrendt S."/>
            <person name="Sahu N."/>
            <person name="Indic B."/>
            <person name="Wong-Bajracharya J."/>
            <person name="Merenyi Z."/>
            <person name="Ke H.-M."/>
            <person name="Monk M."/>
            <person name="Kocsube S."/>
            <person name="Drula E."/>
            <person name="Lipzen A."/>
            <person name="Balint B."/>
            <person name="Henrissat B."/>
            <person name="Andreopoulos B."/>
            <person name="Martin F.M."/>
            <person name="Harder C.B."/>
            <person name="Rigling D."/>
            <person name="Ford K.L."/>
            <person name="Foster G.D."/>
            <person name="Pangilinan J."/>
            <person name="Papanicolaou A."/>
            <person name="Barry K."/>
            <person name="LaButti K."/>
            <person name="Viragh M."/>
            <person name="Koriabine M."/>
            <person name="Yan M."/>
            <person name="Riley R."/>
            <person name="Champramary S."/>
            <person name="Plett K.L."/>
            <person name="Tsai I.J."/>
            <person name="Slot J."/>
            <person name="Sipos G."/>
            <person name="Plett J."/>
            <person name="Nagy L.G."/>
            <person name="Grigoriev I.V."/>
        </authorList>
    </citation>
    <scope>NUCLEOTIDE SEQUENCE</scope>
    <source>
        <strain evidence="1">FPL87.14</strain>
    </source>
</reference>
<dbReference type="EMBL" id="JAUEPT010000087">
    <property type="protein sequence ID" value="KAK0432943.1"/>
    <property type="molecule type" value="Genomic_DNA"/>
</dbReference>
<gene>
    <name evidence="1" type="ORF">EV421DRAFT_1741937</name>
</gene>
<evidence type="ECO:0000313" key="2">
    <source>
        <dbReference type="Proteomes" id="UP001175226"/>
    </source>
</evidence>
<dbReference type="Proteomes" id="UP001175226">
    <property type="component" value="Unassembled WGS sequence"/>
</dbReference>
<name>A0AA39J1W5_9AGAR</name>
<dbReference type="AlphaFoldDB" id="A0AA39J1W5"/>